<dbReference type="Proteomes" id="UP001064048">
    <property type="component" value="Chromosome 29"/>
</dbReference>
<evidence type="ECO:0000313" key="1">
    <source>
        <dbReference type="EMBL" id="KAI8433775.1"/>
    </source>
</evidence>
<name>A0ACC0KC44_CHOFU</name>
<organism evidence="1 2">
    <name type="scientific">Choristoneura fumiferana</name>
    <name type="common">Spruce budworm moth</name>
    <name type="synonym">Archips fumiferana</name>
    <dbReference type="NCBI Taxonomy" id="7141"/>
    <lineage>
        <taxon>Eukaryota</taxon>
        <taxon>Metazoa</taxon>
        <taxon>Ecdysozoa</taxon>
        <taxon>Arthropoda</taxon>
        <taxon>Hexapoda</taxon>
        <taxon>Insecta</taxon>
        <taxon>Pterygota</taxon>
        <taxon>Neoptera</taxon>
        <taxon>Endopterygota</taxon>
        <taxon>Lepidoptera</taxon>
        <taxon>Glossata</taxon>
        <taxon>Ditrysia</taxon>
        <taxon>Tortricoidea</taxon>
        <taxon>Tortricidae</taxon>
        <taxon>Tortricinae</taxon>
        <taxon>Choristoneura</taxon>
    </lineage>
</organism>
<accession>A0ACC0KC44</accession>
<gene>
    <name evidence="1" type="ORF">MSG28_015750</name>
</gene>
<sequence>MALIEGDLCPGVDCYRLLMMMMIYAPVPFQSPADSGFPPQTKIVLCLVACALAEPPAPYAPSGWRPAGPAFELPQRGQNPNYLPPVDPRNPASAPDAEDDVSVQGLPPRQEQQPIFHPSPISGQQYVGPTLNADIKNLDPSLQQTQFQIQQQKAREFARQRQENEANRLPSSNAPRQFLRTTVNPTEPTFTPRPDFRTTQVPTTESDLNEGETDEVVPPAVAGKQKVSVEVTRQNIQEYPPELFLNPLAQLRLQPLQLEQLNTPFLIGQEASQKQVSGFDAQTHFAALPAIIAQQQLAKQQALIQSQLPQSQAYVIRGQTSGAGFLIQSPQLQPFVNGQYEPLIQPLAPIQGQNVVLQPQGANQLQPNAFPQSKQEENDDERDDQSEQPQSELLPQPQAGYQPQPQPFQPQPQAGYQPQPQAFQPQPQAGYQPQPQAFQPQPQLIYQAQPQYQPQAENVYQQQAVYQQPQTVYTQADAFQQQPQVAYQPQAQGVYQQEVFPQPQVAYQQPQTVYQAQPQAFQPQTSYQPQTYQPQADQQIYQQFPQENFAQGQLVSFPGQNLGQYYQQQFAEPQQSQGQDALQSGFNVNQQGNSVENEEKDQNENEDGGATATAVATAFGARTQPRVYTRYGAPAPPQNPTTEPPVQEEVTTENGPAIAEATAVATGGRRKSAKLRNRRVRPVFTLDRSGHLILAQDQQ</sequence>
<protein>
    <submittedName>
        <fullName evidence="1">Uncharacterized protein</fullName>
    </submittedName>
</protein>
<proteinExistence type="predicted"/>
<reference evidence="1 2" key="1">
    <citation type="journal article" date="2022" name="Genome Biol. Evol.">
        <title>The Spruce Budworm Genome: Reconstructing the Evolutionary History of Antifreeze Proteins.</title>
        <authorList>
            <person name="Beliveau C."/>
            <person name="Gagne P."/>
            <person name="Picq S."/>
            <person name="Vernygora O."/>
            <person name="Keeling C.I."/>
            <person name="Pinkney K."/>
            <person name="Doucet D."/>
            <person name="Wen F."/>
            <person name="Johnston J.S."/>
            <person name="Maaroufi H."/>
            <person name="Boyle B."/>
            <person name="Laroche J."/>
            <person name="Dewar K."/>
            <person name="Juretic N."/>
            <person name="Blackburn G."/>
            <person name="Nisole A."/>
            <person name="Brunet B."/>
            <person name="Brandao M."/>
            <person name="Lumley L."/>
            <person name="Duan J."/>
            <person name="Quan G."/>
            <person name="Lucarotti C.J."/>
            <person name="Roe A.D."/>
            <person name="Sperling F.A.H."/>
            <person name="Levesque R.C."/>
            <person name="Cusson M."/>
        </authorList>
    </citation>
    <scope>NUCLEOTIDE SEQUENCE [LARGE SCALE GENOMIC DNA]</scope>
    <source>
        <strain evidence="1">Glfc:IPQL:Cfum</strain>
    </source>
</reference>
<keyword evidence="2" id="KW-1185">Reference proteome</keyword>
<evidence type="ECO:0000313" key="2">
    <source>
        <dbReference type="Proteomes" id="UP001064048"/>
    </source>
</evidence>
<comment type="caution">
    <text evidence="1">The sequence shown here is derived from an EMBL/GenBank/DDBJ whole genome shotgun (WGS) entry which is preliminary data.</text>
</comment>
<dbReference type="EMBL" id="CM046129">
    <property type="protein sequence ID" value="KAI8433775.1"/>
    <property type="molecule type" value="Genomic_DNA"/>
</dbReference>